<reference evidence="2" key="1">
    <citation type="journal article" date="2021" name="Nat. Commun.">
        <title>Genetic determinants of endophytism in the Arabidopsis root mycobiome.</title>
        <authorList>
            <person name="Mesny F."/>
            <person name="Miyauchi S."/>
            <person name="Thiergart T."/>
            <person name="Pickel B."/>
            <person name="Atanasova L."/>
            <person name="Karlsson M."/>
            <person name="Huettel B."/>
            <person name="Barry K.W."/>
            <person name="Haridas S."/>
            <person name="Chen C."/>
            <person name="Bauer D."/>
            <person name="Andreopoulos W."/>
            <person name="Pangilinan J."/>
            <person name="LaButti K."/>
            <person name="Riley R."/>
            <person name="Lipzen A."/>
            <person name="Clum A."/>
            <person name="Drula E."/>
            <person name="Henrissat B."/>
            <person name="Kohler A."/>
            <person name="Grigoriev I.V."/>
            <person name="Martin F.M."/>
            <person name="Hacquard S."/>
        </authorList>
    </citation>
    <scope>NUCLEOTIDE SEQUENCE</scope>
    <source>
        <strain evidence="2">MPI-CAGE-CH-0235</strain>
    </source>
</reference>
<protein>
    <submittedName>
        <fullName evidence="2">Uncharacterized protein</fullName>
    </submittedName>
</protein>
<comment type="caution">
    <text evidence="2">The sequence shown here is derived from an EMBL/GenBank/DDBJ whole genome shotgun (WGS) entry which is preliminary data.</text>
</comment>
<keyword evidence="1" id="KW-0812">Transmembrane</keyword>
<gene>
    <name evidence="2" type="ORF">B0I35DRAFT_420531</name>
</gene>
<keyword evidence="1" id="KW-1133">Transmembrane helix</keyword>
<dbReference type="EMBL" id="JAGPNK010000001">
    <property type="protein sequence ID" value="KAH7329593.1"/>
    <property type="molecule type" value="Genomic_DNA"/>
</dbReference>
<sequence length="135" mass="15475">MDHHARDINRESCASHAYTASLIIWTHCVMVYLFITTSQKDDIAWANTGRLIVIILWIISGTFLSVNSRTYMRRHRLEVLVSFFILWVILRRTLGLMTDEIGIIMIAIVVATFCPELRRDLAARLLGLGMENSLP</sequence>
<evidence type="ECO:0000256" key="1">
    <source>
        <dbReference type="SAM" id="Phobius"/>
    </source>
</evidence>
<accession>A0A8K0WXD2</accession>
<evidence type="ECO:0000313" key="3">
    <source>
        <dbReference type="Proteomes" id="UP000813444"/>
    </source>
</evidence>
<proteinExistence type="predicted"/>
<evidence type="ECO:0000313" key="2">
    <source>
        <dbReference type="EMBL" id="KAH7329593.1"/>
    </source>
</evidence>
<keyword evidence="3" id="KW-1185">Reference proteome</keyword>
<dbReference type="Proteomes" id="UP000813444">
    <property type="component" value="Unassembled WGS sequence"/>
</dbReference>
<organism evidence="2 3">
    <name type="scientific">Stachybotrys elegans</name>
    <dbReference type="NCBI Taxonomy" id="80388"/>
    <lineage>
        <taxon>Eukaryota</taxon>
        <taxon>Fungi</taxon>
        <taxon>Dikarya</taxon>
        <taxon>Ascomycota</taxon>
        <taxon>Pezizomycotina</taxon>
        <taxon>Sordariomycetes</taxon>
        <taxon>Hypocreomycetidae</taxon>
        <taxon>Hypocreales</taxon>
        <taxon>Stachybotryaceae</taxon>
        <taxon>Stachybotrys</taxon>
    </lineage>
</organism>
<dbReference type="AlphaFoldDB" id="A0A8K0WXD2"/>
<keyword evidence="1" id="KW-0472">Membrane</keyword>
<feature type="non-terminal residue" evidence="2">
    <location>
        <position position="1"/>
    </location>
</feature>
<feature type="transmembrane region" description="Helical" evidence="1">
    <location>
        <begin position="12"/>
        <end position="35"/>
    </location>
</feature>
<name>A0A8K0WXD2_9HYPO</name>
<feature type="transmembrane region" description="Helical" evidence="1">
    <location>
        <begin position="47"/>
        <end position="65"/>
    </location>
</feature>